<evidence type="ECO:0000313" key="1">
    <source>
        <dbReference type="EMBL" id="KAF3576517.1"/>
    </source>
</evidence>
<organism evidence="1 2">
    <name type="scientific">Brassica cretica</name>
    <name type="common">Mustard</name>
    <dbReference type="NCBI Taxonomy" id="69181"/>
    <lineage>
        <taxon>Eukaryota</taxon>
        <taxon>Viridiplantae</taxon>
        <taxon>Streptophyta</taxon>
        <taxon>Embryophyta</taxon>
        <taxon>Tracheophyta</taxon>
        <taxon>Spermatophyta</taxon>
        <taxon>Magnoliopsida</taxon>
        <taxon>eudicotyledons</taxon>
        <taxon>Gunneridae</taxon>
        <taxon>Pentapetalae</taxon>
        <taxon>rosids</taxon>
        <taxon>malvids</taxon>
        <taxon>Brassicales</taxon>
        <taxon>Brassicaceae</taxon>
        <taxon>Brassiceae</taxon>
        <taxon>Brassica</taxon>
    </lineage>
</organism>
<name>A0ABQ7DES7_BRACR</name>
<evidence type="ECO:0000313" key="2">
    <source>
        <dbReference type="Proteomes" id="UP000266723"/>
    </source>
</evidence>
<reference evidence="1 2" key="1">
    <citation type="journal article" date="2020" name="BMC Genomics">
        <title>Intraspecific diversification of the crop wild relative Brassica cretica Lam. using demographic model selection.</title>
        <authorList>
            <person name="Kioukis A."/>
            <person name="Michalopoulou V.A."/>
            <person name="Briers L."/>
            <person name="Pirintsos S."/>
            <person name="Studholme D.J."/>
            <person name="Pavlidis P."/>
            <person name="Sarris P.F."/>
        </authorList>
    </citation>
    <scope>NUCLEOTIDE SEQUENCE [LARGE SCALE GENOMIC DNA]</scope>
    <source>
        <strain evidence="2">cv. PFS-1207/04</strain>
    </source>
</reference>
<keyword evidence="2" id="KW-1185">Reference proteome</keyword>
<sequence length="128" mass="13953">MASSRLFAAHITSNIPALSLSTTSMVDGGLVSQSCLLVCHVCSSPFVRRLASLVSCYCCTVLVWRQVQRLFGQSSVTISIRSLVVWCLGALYISTRCYEALDKLFSNGSLSLKADHRGSQNYRVLTLG</sequence>
<comment type="caution">
    <text evidence="1">The sequence shown here is derived from an EMBL/GenBank/DDBJ whole genome shotgun (WGS) entry which is preliminary data.</text>
</comment>
<protein>
    <submittedName>
        <fullName evidence="1">Uncharacterized protein</fullName>
    </submittedName>
</protein>
<dbReference type="EMBL" id="QGKV02000649">
    <property type="protein sequence ID" value="KAF3576517.1"/>
    <property type="molecule type" value="Genomic_DNA"/>
</dbReference>
<dbReference type="Proteomes" id="UP000266723">
    <property type="component" value="Unassembled WGS sequence"/>
</dbReference>
<gene>
    <name evidence="1" type="ORF">DY000_02030420</name>
</gene>
<proteinExistence type="predicted"/>
<accession>A0ABQ7DES7</accession>